<gene>
    <name evidence="3" type="ORF">P154DRAFT_451657</name>
</gene>
<protein>
    <recommendedName>
        <fullName evidence="5">Glycosyltransferase 2</fullName>
    </recommendedName>
</protein>
<keyword evidence="4" id="KW-1185">Reference proteome</keyword>
<accession>A0A6A5VYB2</accession>
<feature type="transmembrane region" description="Helical" evidence="2">
    <location>
        <begin position="45"/>
        <end position="63"/>
    </location>
</feature>
<proteinExistence type="predicted"/>
<evidence type="ECO:0000313" key="3">
    <source>
        <dbReference type="EMBL" id="KAF1992871.1"/>
    </source>
</evidence>
<dbReference type="EMBL" id="ML977761">
    <property type="protein sequence ID" value="KAF1992871.1"/>
    <property type="molecule type" value="Genomic_DNA"/>
</dbReference>
<evidence type="ECO:0000313" key="4">
    <source>
        <dbReference type="Proteomes" id="UP000799779"/>
    </source>
</evidence>
<dbReference type="AlphaFoldDB" id="A0A6A5VYB2"/>
<evidence type="ECO:0008006" key="5">
    <source>
        <dbReference type="Google" id="ProtNLM"/>
    </source>
</evidence>
<sequence length="750" mass="84700">MLGRSILPGDEELGKKDDDHIPRAALRWPAWDMLRAPRRWRRRRILLALAGLYLVYLFVHNIPDLGESRGWKRGYQPYGRATDAFANQDSDSTTDSEPTGAPPGLSGPKNGDSPAQTYSGQIRFYRLAVSLHGASHTGGYRPINRNVLFAISNLQSASTLLPMACEMSKWNRNWVHVAFMGREDIPLDDLLQINGIDKERCPAIWHDARPDFTEYSSEIRAESSVMAALGHIHEFLHPQVAIVDDSSREEGFHVQGMRRKTRALDMPIIEVPKDRLENFMWITRLDAGSLRNWHRPSVDIMIQVPSDSTGGIMRLLKSLKEADYNGLKPPRLTIELPASIDISVQRYLEGFSWPPKGKDDLSTINQITLRRRIMTQRTTQEESAVRFLELYYPTSASNSHVLLLSPNAQVSPLYYHYLKFVLLEYIYSAFGEDDSEKIMGVSLELPSLLLDGTTKLTPPTPADMHAERYTELFPKTPNSQFLWQAPNSHATLFFGNKWSELHSFLSNRVAKQHGSAKTAARVKLVSETLPSWTEYMLELMRARGYSIFYPATSSAESFATVHNELYRPPDEYLPQPPSGQEQEAMAPPKVPDDAFLTADIPPPAPSNVERPVIPYSRPLHMALPFEGDLPEIPHLPYLLYTGQLVAPQNVSTIASAYANKFREEVGGCPLVKGKHRRVVPGSANDLFCFGDEEDEDWEDDVKPEVVDEEAARWQWTPQREEKRLETERVKVPSADVDLNSSEVASAEQQG</sequence>
<dbReference type="PANTHER" id="PTHR33604">
    <property type="entry name" value="OSJNBA0004B13.7 PROTEIN"/>
    <property type="match status" value="1"/>
</dbReference>
<reference evidence="3" key="1">
    <citation type="journal article" date="2020" name="Stud. Mycol.">
        <title>101 Dothideomycetes genomes: a test case for predicting lifestyles and emergence of pathogens.</title>
        <authorList>
            <person name="Haridas S."/>
            <person name="Albert R."/>
            <person name="Binder M."/>
            <person name="Bloem J."/>
            <person name="Labutti K."/>
            <person name="Salamov A."/>
            <person name="Andreopoulos B."/>
            <person name="Baker S."/>
            <person name="Barry K."/>
            <person name="Bills G."/>
            <person name="Bluhm B."/>
            <person name="Cannon C."/>
            <person name="Castanera R."/>
            <person name="Culley D."/>
            <person name="Daum C."/>
            <person name="Ezra D."/>
            <person name="Gonzalez J."/>
            <person name="Henrissat B."/>
            <person name="Kuo A."/>
            <person name="Liang C."/>
            <person name="Lipzen A."/>
            <person name="Lutzoni F."/>
            <person name="Magnuson J."/>
            <person name="Mondo S."/>
            <person name="Nolan M."/>
            <person name="Ohm R."/>
            <person name="Pangilinan J."/>
            <person name="Park H.-J."/>
            <person name="Ramirez L."/>
            <person name="Alfaro M."/>
            <person name="Sun H."/>
            <person name="Tritt A."/>
            <person name="Yoshinaga Y."/>
            <person name="Zwiers L.-H."/>
            <person name="Turgeon B."/>
            <person name="Goodwin S."/>
            <person name="Spatafora J."/>
            <person name="Crous P."/>
            <person name="Grigoriev I."/>
        </authorList>
    </citation>
    <scope>NUCLEOTIDE SEQUENCE</scope>
    <source>
        <strain evidence="3">CBS 123094</strain>
    </source>
</reference>
<name>A0A6A5VYB2_9PLEO</name>
<dbReference type="PANTHER" id="PTHR33604:SF3">
    <property type="entry name" value="OSJNBA0004B13.7 PROTEIN"/>
    <property type="match status" value="1"/>
</dbReference>
<feature type="compositionally biased region" description="Basic and acidic residues" evidence="1">
    <location>
        <begin position="718"/>
        <end position="728"/>
    </location>
</feature>
<feature type="region of interest" description="Disordered" evidence="1">
    <location>
        <begin position="570"/>
        <end position="608"/>
    </location>
</feature>
<feature type="region of interest" description="Disordered" evidence="1">
    <location>
        <begin position="708"/>
        <end position="728"/>
    </location>
</feature>
<keyword evidence="2" id="KW-0472">Membrane</keyword>
<dbReference type="OrthoDB" id="5397682at2759"/>
<keyword evidence="2" id="KW-0812">Transmembrane</keyword>
<dbReference type="Proteomes" id="UP000799779">
    <property type="component" value="Unassembled WGS sequence"/>
</dbReference>
<evidence type="ECO:0000256" key="1">
    <source>
        <dbReference type="SAM" id="MobiDB-lite"/>
    </source>
</evidence>
<feature type="region of interest" description="Disordered" evidence="1">
    <location>
        <begin position="83"/>
        <end position="114"/>
    </location>
</feature>
<feature type="compositionally biased region" description="Polar residues" evidence="1">
    <location>
        <begin position="85"/>
        <end position="97"/>
    </location>
</feature>
<evidence type="ECO:0000256" key="2">
    <source>
        <dbReference type="SAM" id="Phobius"/>
    </source>
</evidence>
<keyword evidence="2" id="KW-1133">Transmembrane helix</keyword>
<organism evidence="3 4">
    <name type="scientific">Amniculicola lignicola CBS 123094</name>
    <dbReference type="NCBI Taxonomy" id="1392246"/>
    <lineage>
        <taxon>Eukaryota</taxon>
        <taxon>Fungi</taxon>
        <taxon>Dikarya</taxon>
        <taxon>Ascomycota</taxon>
        <taxon>Pezizomycotina</taxon>
        <taxon>Dothideomycetes</taxon>
        <taxon>Pleosporomycetidae</taxon>
        <taxon>Pleosporales</taxon>
        <taxon>Amniculicolaceae</taxon>
        <taxon>Amniculicola</taxon>
    </lineage>
</organism>